<accession>A0AAV7T5Z6</accession>
<protein>
    <submittedName>
        <fullName evidence="1">Uncharacterized protein</fullName>
    </submittedName>
</protein>
<gene>
    <name evidence="1" type="ORF">NDU88_003269</name>
</gene>
<name>A0AAV7T5Z6_PLEWA</name>
<evidence type="ECO:0000313" key="2">
    <source>
        <dbReference type="Proteomes" id="UP001066276"/>
    </source>
</evidence>
<keyword evidence="2" id="KW-1185">Reference proteome</keyword>
<dbReference type="Gene3D" id="3.30.250.20">
    <property type="entry name" value="L1 transposable element, C-terminal domain"/>
    <property type="match status" value="1"/>
</dbReference>
<dbReference type="PANTHER" id="PTHR11505">
    <property type="entry name" value="L1 TRANSPOSABLE ELEMENT-RELATED"/>
    <property type="match status" value="1"/>
</dbReference>
<reference evidence="1" key="1">
    <citation type="journal article" date="2022" name="bioRxiv">
        <title>Sequencing and chromosome-scale assembly of the giantPleurodeles waltlgenome.</title>
        <authorList>
            <person name="Brown T."/>
            <person name="Elewa A."/>
            <person name="Iarovenko S."/>
            <person name="Subramanian E."/>
            <person name="Araus A.J."/>
            <person name="Petzold A."/>
            <person name="Susuki M."/>
            <person name="Suzuki K.-i.T."/>
            <person name="Hayashi T."/>
            <person name="Toyoda A."/>
            <person name="Oliveira C."/>
            <person name="Osipova E."/>
            <person name="Leigh N.D."/>
            <person name="Simon A."/>
            <person name="Yun M.H."/>
        </authorList>
    </citation>
    <scope>NUCLEOTIDE SEQUENCE</scope>
    <source>
        <strain evidence="1">20211129_DDA</strain>
        <tissue evidence="1">Liver</tissue>
    </source>
</reference>
<dbReference type="Proteomes" id="UP001066276">
    <property type="component" value="Chromosome 4_1"/>
</dbReference>
<dbReference type="InterPro" id="IPR042566">
    <property type="entry name" value="L1_C"/>
</dbReference>
<dbReference type="EMBL" id="JANPWB010000007">
    <property type="protein sequence ID" value="KAJ1171407.1"/>
    <property type="molecule type" value="Genomic_DNA"/>
</dbReference>
<dbReference type="AlphaFoldDB" id="A0AAV7T5Z6"/>
<evidence type="ECO:0000313" key="1">
    <source>
        <dbReference type="EMBL" id="KAJ1171407.1"/>
    </source>
</evidence>
<sequence length="293" mass="32632">MECGDPRQKQLSFESAKMAQRQHSLPADTEPLLSGAFSSSIDGTGAIMAELHGGFQAIDSCFDLLANCLDRMTEHLVFFTTRLEGTDHRTSEIEDRNMDALKRLEKVEHMLKAPVAKNKDLKAHLCCNNICIAGIAESTNTGWVDKFMGALLCELFGRSAFTDTFFGGKGPRNTQPLPGAPPTPISLMLPGCKMFHLACEKGPVHYQGATLYFFQDFTQTVQKAHRKLTDVKHILQKQGLKYNMLYPPHLCIEMDGQHQIFPTPGDAIQFCKQHCGKWLPFGYPSGPQQDRSP</sequence>
<dbReference type="InterPro" id="IPR004244">
    <property type="entry name" value="Transposase_22"/>
</dbReference>
<comment type="caution">
    <text evidence="1">The sequence shown here is derived from an EMBL/GenBank/DDBJ whole genome shotgun (WGS) entry which is preliminary data.</text>
</comment>
<proteinExistence type="predicted"/>
<organism evidence="1 2">
    <name type="scientific">Pleurodeles waltl</name>
    <name type="common">Iberian ribbed newt</name>
    <dbReference type="NCBI Taxonomy" id="8319"/>
    <lineage>
        <taxon>Eukaryota</taxon>
        <taxon>Metazoa</taxon>
        <taxon>Chordata</taxon>
        <taxon>Craniata</taxon>
        <taxon>Vertebrata</taxon>
        <taxon>Euteleostomi</taxon>
        <taxon>Amphibia</taxon>
        <taxon>Batrachia</taxon>
        <taxon>Caudata</taxon>
        <taxon>Salamandroidea</taxon>
        <taxon>Salamandridae</taxon>
        <taxon>Pleurodelinae</taxon>
        <taxon>Pleurodeles</taxon>
    </lineage>
</organism>